<comment type="caution">
    <text evidence="2">The sequence shown here is derived from an EMBL/GenBank/DDBJ whole genome shotgun (WGS) entry which is preliminary data.</text>
</comment>
<dbReference type="Proteomes" id="UP000600449">
    <property type="component" value="Unassembled WGS sequence"/>
</dbReference>
<dbReference type="SUPFAM" id="SSF57938">
    <property type="entry name" value="DnaJ/Hsp40 cysteine-rich domain"/>
    <property type="match status" value="1"/>
</dbReference>
<reference evidence="2 3" key="1">
    <citation type="journal article" date="2014" name="Int. J. Syst. Evol. Microbiol.">
        <title>Complete genome sequence of Corynebacterium casei LMG S-19264T (=DSM 44701T), isolated from a smear-ripened cheese.</title>
        <authorList>
            <consortium name="US DOE Joint Genome Institute (JGI-PGF)"/>
            <person name="Walter F."/>
            <person name="Albersmeier A."/>
            <person name="Kalinowski J."/>
            <person name="Ruckert C."/>
        </authorList>
    </citation>
    <scope>NUCLEOTIDE SEQUENCE [LARGE SCALE GENOMIC DNA]</scope>
    <source>
        <strain evidence="2 3">CGMCC 1.9161</strain>
    </source>
</reference>
<name>A0A917QG08_9HYPH</name>
<organism evidence="2 3">
    <name type="scientific">Salinarimonas ramus</name>
    <dbReference type="NCBI Taxonomy" id="690164"/>
    <lineage>
        <taxon>Bacteria</taxon>
        <taxon>Pseudomonadati</taxon>
        <taxon>Pseudomonadota</taxon>
        <taxon>Alphaproteobacteria</taxon>
        <taxon>Hyphomicrobiales</taxon>
        <taxon>Salinarimonadaceae</taxon>
        <taxon>Salinarimonas</taxon>
    </lineage>
</organism>
<dbReference type="Gene3D" id="6.20.20.10">
    <property type="match status" value="1"/>
</dbReference>
<evidence type="ECO:0008006" key="4">
    <source>
        <dbReference type="Google" id="ProtNLM"/>
    </source>
</evidence>
<dbReference type="RefSeq" id="WP_188915034.1">
    <property type="nucleotide sequence ID" value="NZ_BMMF01000013.1"/>
</dbReference>
<protein>
    <recommendedName>
        <fullName evidence="4">Chaperone protein DnaJ</fullName>
    </recommendedName>
</protein>
<gene>
    <name evidence="2" type="ORF">GCM10011322_40080</name>
</gene>
<accession>A0A917QG08</accession>
<dbReference type="InterPro" id="IPR036410">
    <property type="entry name" value="HSP_DnaJ_Cys-rich_dom_sf"/>
</dbReference>
<feature type="region of interest" description="Disordered" evidence="1">
    <location>
        <begin position="1"/>
        <end position="37"/>
    </location>
</feature>
<evidence type="ECO:0000256" key="1">
    <source>
        <dbReference type="SAM" id="MobiDB-lite"/>
    </source>
</evidence>
<keyword evidence="3" id="KW-1185">Reference proteome</keyword>
<proteinExistence type="predicted"/>
<dbReference type="EMBL" id="BMMF01000013">
    <property type="protein sequence ID" value="GGK49066.1"/>
    <property type="molecule type" value="Genomic_DNA"/>
</dbReference>
<evidence type="ECO:0000313" key="3">
    <source>
        <dbReference type="Proteomes" id="UP000600449"/>
    </source>
</evidence>
<sequence length="66" mass="6514">MADDKRTSQGPAETVKPLSPGDEAAPGTPGVGENVCPDCKGTGRLQDRECPTCGGTGVVEEGVGGA</sequence>
<dbReference type="AlphaFoldDB" id="A0A917QG08"/>
<evidence type="ECO:0000313" key="2">
    <source>
        <dbReference type="EMBL" id="GGK49066.1"/>
    </source>
</evidence>